<evidence type="ECO:0000259" key="7">
    <source>
        <dbReference type="Pfam" id="PF17917"/>
    </source>
</evidence>
<keyword evidence="3" id="KW-0540">Nuclease</keyword>
<dbReference type="KEGG" id="bvk:117239773"/>
<dbReference type="InterPro" id="IPR036397">
    <property type="entry name" value="RNaseH_sf"/>
</dbReference>
<dbReference type="InterPro" id="IPR041373">
    <property type="entry name" value="RT_RNaseH"/>
</dbReference>
<dbReference type="Proteomes" id="UP000504631">
    <property type="component" value="Unplaced"/>
</dbReference>
<dbReference type="RefSeq" id="XP_033361482.1">
    <property type="nucleotide sequence ID" value="XM_033505591.1"/>
</dbReference>
<sequence length="317" mass="36716">MKPLYALTSSNKNIPWTDRHEQIRQKVISVLTDAPVLMIFDPNYPIELHTDASSEGYGAILMHRVEGKSRVVEYYSKRTSPAESRYHSYELETLAVVNAVKHFRHYLHGREFLVVTDCNSLKASSSKVHLNDRVYRWWAYLQTFTFDIRYREGKRMAHVDFFSRNPVDLDRSTFSKIVEKEINLTEISDDWLLAEQRRDPQISEIVDKLQNEGLAEDVANMYELRSGTLHRKIQRKGRTLCLPIVPRGFRWSVINHASSGRVQAELHPIPKTSIPWHTVHVDITGKLSGKNDSKEYVIVLVDAFTKFVYLHHTLPAG</sequence>
<dbReference type="Pfam" id="PF17917">
    <property type="entry name" value="RT_RNaseH"/>
    <property type="match status" value="1"/>
</dbReference>
<dbReference type="GO" id="GO:0003964">
    <property type="term" value="F:RNA-directed DNA polymerase activity"/>
    <property type="evidence" value="ECO:0007669"/>
    <property type="project" value="UniProtKB-KW"/>
</dbReference>
<keyword evidence="4" id="KW-0255">Endonuclease</keyword>
<evidence type="ECO:0000313" key="8">
    <source>
        <dbReference type="Proteomes" id="UP000504631"/>
    </source>
</evidence>
<dbReference type="GO" id="GO:0003676">
    <property type="term" value="F:nucleic acid binding"/>
    <property type="evidence" value="ECO:0007669"/>
    <property type="project" value="InterPro"/>
</dbReference>
<dbReference type="Gene3D" id="3.10.20.370">
    <property type="match status" value="1"/>
</dbReference>
<protein>
    <submittedName>
        <fullName evidence="9">Uncharacterized protein LOC117239773</fullName>
    </submittedName>
</protein>
<evidence type="ECO:0000256" key="5">
    <source>
        <dbReference type="ARBA" id="ARBA00022801"/>
    </source>
</evidence>
<evidence type="ECO:0000256" key="4">
    <source>
        <dbReference type="ARBA" id="ARBA00022759"/>
    </source>
</evidence>
<dbReference type="InterPro" id="IPR050951">
    <property type="entry name" value="Retrovirus_Pol_polyprotein"/>
</dbReference>
<keyword evidence="5" id="KW-0378">Hydrolase</keyword>
<feature type="domain" description="Reverse transcriptase RNase H-like" evidence="7">
    <location>
        <begin position="41"/>
        <end position="144"/>
    </location>
</feature>
<dbReference type="GeneID" id="117239773"/>
<evidence type="ECO:0000256" key="6">
    <source>
        <dbReference type="ARBA" id="ARBA00022918"/>
    </source>
</evidence>
<evidence type="ECO:0000256" key="2">
    <source>
        <dbReference type="ARBA" id="ARBA00022695"/>
    </source>
</evidence>
<proteinExistence type="predicted"/>
<dbReference type="Gene3D" id="3.30.420.10">
    <property type="entry name" value="Ribonuclease H-like superfamily/Ribonuclease H"/>
    <property type="match status" value="1"/>
</dbReference>
<accession>A0A6J3L847</accession>
<dbReference type="FunFam" id="3.10.20.370:FF:000001">
    <property type="entry name" value="Retrovirus-related Pol polyprotein from transposon 17.6-like protein"/>
    <property type="match status" value="1"/>
</dbReference>
<keyword evidence="1" id="KW-0808">Transferase</keyword>
<dbReference type="PANTHER" id="PTHR37984:SF5">
    <property type="entry name" value="PROTEIN NYNRIN-LIKE"/>
    <property type="match status" value="1"/>
</dbReference>
<name>A0A6J3L847_9HYME</name>
<dbReference type="GO" id="GO:0016787">
    <property type="term" value="F:hydrolase activity"/>
    <property type="evidence" value="ECO:0007669"/>
    <property type="project" value="UniProtKB-KW"/>
</dbReference>
<dbReference type="AlphaFoldDB" id="A0A6J3L847"/>
<keyword evidence="8" id="KW-1185">Reference proteome</keyword>
<keyword evidence="6" id="KW-0695">RNA-directed DNA polymerase</keyword>
<dbReference type="PANTHER" id="PTHR37984">
    <property type="entry name" value="PROTEIN CBG26694"/>
    <property type="match status" value="1"/>
</dbReference>
<dbReference type="InterPro" id="IPR043502">
    <property type="entry name" value="DNA/RNA_pol_sf"/>
</dbReference>
<keyword evidence="2" id="KW-0548">Nucleotidyltransferase</keyword>
<dbReference type="GO" id="GO:0004519">
    <property type="term" value="F:endonuclease activity"/>
    <property type="evidence" value="ECO:0007669"/>
    <property type="project" value="UniProtKB-KW"/>
</dbReference>
<dbReference type="SUPFAM" id="SSF56672">
    <property type="entry name" value="DNA/RNA polymerases"/>
    <property type="match status" value="1"/>
</dbReference>
<gene>
    <name evidence="9" type="primary">LOC117239773</name>
</gene>
<reference evidence="9" key="1">
    <citation type="submission" date="2025-08" db="UniProtKB">
        <authorList>
            <consortium name="RefSeq"/>
        </authorList>
    </citation>
    <scope>IDENTIFICATION</scope>
    <source>
        <tissue evidence="9">Muscle</tissue>
    </source>
</reference>
<evidence type="ECO:0000256" key="3">
    <source>
        <dbReference type="ARBA" id="ARBA00022722"/>
    </source>
</evidence>
<dbReference type="CDD" id="cd09274">
    <property type="entry name" value="RNase_HI_RT_Ty3"/>
    <property type="match status" value="1"/>
</dbReference>
<organism evidence="8 9">
    <name type="scientific">Bombus vosnesenskii</name>
    <dbReference type="NCBI Taxonomy" id="207650"/>
    <lineage>
        <taxon>Eukaryota</taxon>
        <taxon>Metazoa</taxon>
        <taxon>Ecdysozoa</taxon>
        <taxon>Arthropoda</taxon>
        <taxon>Hexapoda</taxon>
        <taxon>Insecta</taxon>
        <taxon>Pterygota</taxon>
        <taxon>Neoptera</taxon>
        <taxon>Endopterygota</taxon>
        <taxon>Hymenoptera</taxon>
        <taxon>Apocrita</taxon>
        <taxon>Aculeata</taxon>
        <taxon>Apoidea</taxon>
        <taxon>Anthophila</taxon>
        <taxon>Apidae</taxon>
        <taxon>Bombus</taxon>
        <taxon>Pyrobombus</taxon>
    </lineage>
</organism>
<evidence type="ECO:0000313" key="9">
    <source>
        <dbReference type="RefSeq" id="XP_033361482.1"/>
    </source>
</evidence>
<evidence type="ECO:0000256" key="1">
    <source>
        <dbReference type="ARBA" id="ARBA00022679"/>
    </source>
</evidence>